<evidence type="ECO:0000313" key="1">
    <source>
        <dbReference type="EMBL" id="KAH6946750.1"/>
    </source>
</evidence>
<sequence length="96" mass="11650">MNDRKLTFQNKGQKWEDSYQCKLVVLKVRRRHHLSKKVNMHKLRRNVNQTVKTANQRQLDLSHHKQFTQITTPNMFPIGLHHPSRFHCNHCSRKFH</sequence>
<keyword evidence="2" id="KW-1185">Reference proteome</keyword>
<accession>A0ACB7TIK0</accession>
<dbReference type="Proteomes" id="UP000821845">
    <property type="component" value="Chromosome 1"/>
</dbReference>
<comment type="caution">
    <text evidence="1">The sequence shown here is derived from an EMBL/GenBank/DDBJ whole genome shotgun (WGS) entry which is preliminary data.</text>
</comment>
<gene>
    <name evidence="1" type="ORF">HPB50_014866</name>
</gene>
<evidence type="ECO:0000313" key="2">
    <source>
        <dbReference type="Proteomes" id="UP000821845"/>
    </source>
</evidence>
<reference evidence="1" key="1">
    <citation type="submission" date="2020-05" db="EMBL/GenBank/DDBJ databases">
        <title>Large-scale comparative analyses of tick genomes elucidate their genetic diversity and vector capacities.</title>
        <authorList>
            <person name="Jia N."/>
            <person name="Wang J."/>
            <person name="Shi W."/>
            <person name="Du L."/>
            <person name="Sun Y."/>
            <person name="Zhan W."/>
            <person name="Jiang J."/>
            <person name="Wang Q."/>
            <person name="Zhang B."/>
            <person name="Ji P."/>
            <person name="Sakyi L.B."/>
            <person name="Cui X."/>
            <person name="Yuan T."/>
            <person name="Jiang B."/>
            <person name="Yang W."/>
            <person name="Lam T.T.-Y."/>
            <person name="Chang Q."/>
            <person name="Ding S."/>
            <person name="Wang X."/>
            <person name="Zhu J."/>
            <person name="Ruan X."/>
            <person name="Zhao L."/>
            <person name="Wei J."/>
            <person name="Que T."/>
            <person name="Du C."/>
            <person name="Cheng J."/>
            <person name="Dai P."/>
            <person name="Han X."/>
            <person name="Huang E."/>
            <person name="Gao Y."/>
            <person name="Liu J."/>
            <person name="Shao H."/>
            <person name="Ye R."/>
            <person name="Li L."/>
            <person name="Wei W."/>
            <person name="Wang X."/>
            <person name="Wang C."/>
            <person name="Yang T."/>
            <person name="Huo Q."/>
            <person name="Li W."/>
            <person name="Guo W."/>
            <person name="Chen H."/>
            <person name="Zhou L."/>
            <person name="Ni X."/>
            <person name="Tian J."/>
            <person name="Zhou Y."/>
            <person name="Sheng Y."/>
            <person name="Liu T."/>
            <person name="Pan Y."/>
            <person name="Xia L."/>
            <person name="Li J."/>
            <person name="Zhao F."/>
            <person name="Cao W."/>
        </authorList>
    </citation>
    <scope>NUCLEOTIDE SEQUENCE</scope>
    <source>
        <strain evidence="1">Hyas-2018</strain>
    </source>
</reference>
<proteinExistence type="predicted"/>
<organism evidence="1 2">
    <name type="scientific">Hyalomma asiaticum</name>
    <name type="common">Tick</name>
    <dbReference type="NCBI Taxonomy" id="266040"/>
    <lineage>
        <taxon>Eukaryota</taxon>
        <taxon>Metazoa</taxon>
        <taxon>Ecdysozoa</taxon>
        <taxon>Arthropoda</taxon>
        <taxon>Chelicerata</taxon>
        <taxon>Arachnida</taxon>
        <taxon>Acari</taxon>
        <taxon>Parasitiformes</taxon>
        <taxon>Ixodida</taxon>
        <taxon>Ixodoidea</taxon>
        <taxon>Ixodidae</taxon>
        <taxon>Hyalomminae</taxon>
        <taxon>Hyalomma</taxon>
    </lineage>
</organism>
<protein>
    <submittedName>
        <fullName evidence="1">Uncharacterized protein</fullName>
    </submittedName>
</protein>
<name>A0ACB7TIK0_HYAAI</name>
<dbReference type="EMBL" id="CM023481">
    <property type="protein sequence ID" value="KAH6946750.1"/>
    <property type="molecule type" value="Genomic_DNA"/>
</dbReference>